<protein>
    <recommendedName>
        <fullName evidence="3">Portal protein</fullName>
    </recommendedName>
</protein>
<dbReference type="Proteomes" id="UP000054526">
    <property type="component" value="Unassembled WGS sequence"/>
</dbReference>
<gene>
    <name evidence="1" type="ORF">SD71_10745</name>
</gene>
<reference evidence="1 2" key="1">
    <citation type="submission" date="2014-12" db="EMBL/GenBank/DDBJ databases">
        <title>Draft genome sequence of Cohnella kolymensis strain B-2846.</title>
        <authorList>
            <person name="Karlyshev A.V."/>
            <person name="Kudryashova E.B."/>
        </authorList>
    </citation>
    <scope>NUCLEOTIDE SEQUENCE [LARGE SCALE GENOMIC DNA]</scope>
    <source>
        <strain evidence="1 2">VKM B-2846</strain>
    </source>
</reference>
<proteinExistence type="predicted"/>
<dbReference type="Pfam" id="PF16510">
    <property type="entry name" value="P22_portal"/>
    <property type="match status" value="1"/>
</dbReference>
<organism evidence="1 2">
    <name type="scientific">Cohnella kolymensis</name>
    <dbReference type="NCBI Taxonomy" id="1590652"/>
    <lineage>
        <taxon>Bacteria</taxon>
        <taxon>Bacillati</taxon>
        <taxon>Bacillota</taxon>
        <taxon>Bacilli</taxon>
        <taxon>Bacillales</taxon>
        <taxon>Paenibacillaceae</taxon>
        <taxon>Cohnella</taxon>
    </lineage>
</organism>
<dbReference type="RefSeq" id="WP_041062569.1">
    <property type="nucleotide sequence ID" value="NZ_JXAL01000016.1"/>
</dbReference>
<keyword evidence="2" id="KW-1185">Reference proteome</keyword>
<comment type="caution">
    <text evidence="1">The sequence shown here is derived from an EMBL/GenBank/DDBJ whole genome shotgun (WGS) entry which is preliminary data.</text>
</comment>
<sequence length="575" mass="65586">MADTTKDWDLYEAGKRYNNRLTPNYYDTVDANLAFFQGDQWRNLPDTNMPKPVFNIIKRVITFFVASMTTSNIKIHYKPLGYGNDLPMMEGIDPIEVANEQTKTLLEKFKMEYKQREALFDSAITGDACAHFYFDIEKRAYNGGQDVQGEICMEMVDGSNVFFGNANNSRIDKQPYIIVSGRDMVESLRDEAKRYKSKEQNGEITSDVDYGEQLGEAGRIEVEADDYGKAQYIIVYRYDKKTKTIKASKSVKTAYIYKDIDTELSHYPVAWLNWEKQKNQYHGRALCTGMLPNQIFINRMFAMVMYHLMMTAFPKAVYNADIIENWSNGIGDAIPVTGIGHEANIKNIAGYLEPGNMSNQIIQAIELAMQYTKETLGISDAAMGNVDPKNTSAIIAVQKSSAIPLENPKANLHEWFEDIGRIIFDMIGTYYGPRPVQVGEQVLPFDFSIFKDMWLDVKADVGEASYWSEIASVQTMDNLLKEGHLDIIDYLQRIPDEYIPQKQELIASIQQRMQQQAMMQEQQAMAQQEMANQPQDIDIQAALKQLSPEERKAFEQAPPDVKEQIIQKLLQQAPA</sequence>
<name>A0ABR5A5Z8_9BACL</name>
<evidence type="ECO:0000313" key="2">
    <source>
        <dbReference type="Proteomes" id="UP000054526"/>
    </source>
</evidence>
<evidence type="ECO:0008006" key="3">
    <source>
        <dbReference type="Google" id="ProtNLM"/>
    </source>
</evidence>
<dbReference type="InterPro" id="IPR032427">
    <property type="entry name" value="P22_portal"/>
</dbReference>
<accession>A0ABR5A5Z8</accession>
<evidence type="ECO:0000313" key="1">
    <source>
        <dbReference type="EMBL" id="KIL35862.1"/>
    </source>
</evidence>
<dbReference type="EMBL" id="JXAL01000016">
    <property type="protein sequence ID" value="KIL35862.1"/>
    <property type="molecule type" value="Genomic_DNA"/>
</dbReference>